<dbReference type="KEGG" id="fcy:FRACYDRAFT_233117"/>
<dbReference type="Proteomes" id="UP000095751">
    <property type="component" value="Unassembled WGS sequence"/>
</dbReference>
<feature type="compositionally biased region" description="Basic and acidic residues" evidence="1">
    <location>
        <begin position="177"/>
        <end position="196"/>
    </location>
</feature>
<name>A0A1E7FXU2_9STRA</name>
<dbReference type="InParanoid" id="A0A1E7FXU2"/>
<evidence type="ECO:0000256" key="2">
    <source>
        <dbReference type="SAM" id="SignalP"/>
    </source>
</evidence>
<keyword evidence="4" id="KW-1185">Reference proteome</keyword>
<dbReference type="Gene3D" id="2.40.480.10">
    <property type="entry name" value="Allene oxide cyclase-like"/>
    <property type="match status" value="1"/>
</dbReference>
<proteinExistence type="predicted"/>
<evidence type="ECO:0000256" key="1">
    <source>
        <dbReference type="SAM" id="MobiDB-lite"/>
    </source>
</evidence>
<dbReference type="GO" id="GO:0009695">
    <property type="term" value="P:jasmonic acid biosynthetic process"/>
    <property type="evidence" value="ECO:0007669"/>
    <property type="project" value="InterPro"/>
</dbReference>
<dbReference type="SUPFAM" id="SSF141493">
    <property type="entry name" value="Allene oxide cyclase-like"/>
    <property type="match status" value="1"/>
</dbReference>
<feature type="region of interest" description="Disordered" evidence="1">
    <location>
        <begin position="106"/>
        <end position="254"/>
    </location>
</feature>
<reference evidence="3 4" key="1">
    <citation type="submission" date="2016-09" db="EMBL/GenBank/DDBJ databases">
        <title>Extensive genetic diversity and differential bi-allelic expression allows diatom success in the polar Southern Ocean.</title>
        <authorList>
            <consortium name="DOE Joint Genome Institute"/>
            <person name="Mock T."/>
            <person name="Otillar R.P."/>
            <person name="Strauss J."/>
            <person name="Dupont C."/>
            <person name="Frickenhaus S."/>
            <person name="Maumus F."/>
            <person name="Mcmullan M."/>
            <person name="Sanges R."/>
            <person name="Schmutz J."/>
            <person name="Toseland A."/>
            <person name="Valas R."/>
            <person name="Veluchamy A."/>
            <person name="Ward B.J."/>
            <person name="Allen A."/>
            <person name="Barry K."/>
            <person name="Falciatore A."/>
            <person name="Ferrante M."/>
            <person name="Fortunato A.E."/>
            <person name="Gloeckner G."/>
            <person name="Gruber A."/>
            <person name="Hipkin R."/>
            <person name="Janech M."/>
            <person name="Kroth P."/>
            <person name="Leese F."/>
            <person name="Lindquist E."/>
            <person name="Lyon B.R."/>
            <person name="Martin J."/>
            <person name="Mayer C."/>
            <person name="Parker M."/>
            <person name="Quesneville H."/>
            <person name="Raymond J."/>
            <person name="Uhlig C."/>
            <person name="Valentin K.U."/>
            <person name="Worden A.Z."/>
            <person name="Armbrust E.V."/>
            <person name="Bowler C."/>
            <person name="Green B."/>
            <person name="Moulton V."/>
            <person name="Van Oosterhout C."/>
            <person name="Grigoriev I."/>
        </authorList>
    </citation>
    <scope>NUCLEOTIDE SEQUENCE [LARGE SCALE GENOMIC DNA]</scope>
    <source>
        <strain evidence="3 4">CCMP1102</strain>
    </source>
</reference>
<dbReference type="AlphaFoldDB" id="A0A1E7FXU2"/>
<gene>
    <name evidence="3" type="ORF">FRACYDRAFT_233117</name>
</gene>
<evidence type="ECO:0008006" key="5">
    <source>
        <dbReference type="Google" id="ProtNLM"/>
    </source>
</evidence>
<dbReference type="InterPro" id="IPR034871">
    <property type="entry name" value="Allene_oxi_cyc_sf"/>
</dbReference>
<dbReference type="EMBL" id="KV784353">
    <property type="protein sequence ID" value="OEU22955.1"/>
    <property type="molecule type" value="Genomic_DNA"/>
</dbReference>
<dbReference type="OrthoDB" id="52974at2759"/>
<feature type="compositionally biased region" description="Basic and acidic residues" evidence="1">
    <location>
        <begin position="126"/>
        <end position="168"/>
    </location>
</feature>
<evidence type="ECO:0000313" key="3">
    <source>
        <dbReference type="EMBL" id="OEU22955.1"/>
    </source>
</evidence>
<sequence length="485" mass="51709">MKSLITVLICSVLLAPSSLAIPTVDHVEVENTLKQRQRNLQDDTALNEEERASLKRMLSTKTLRVNDDVSNNQQSDNRRLASNQYTNNPLAIAMRESALAKVKNIRRAGRRELRGNTGEAPGSMGQDKEDKGDKGDKGDKDAKDAKNGKDGEDGKVDSNKPKPADDSPKPVAKPKPVKVDKETRVGNKPKPADDNPKPAAEPKPVRMNPPGTDGSKTDPSASGKPTAPSIGGRMDGGGESPSEPLSTTRSGGNGGYGGGNGGYGGGNGGYGGGYGRNGGYGGGYGRQQPAPIYEEPETFRQGGGEIPEKVSMVLEAFQDSRLLEDPVLADQSFLSPGTQYLYSNEPLYNVVFGIPEGRSSGAYLINERDKIAEVSGECIRTDPKINYQGKAYCQFEYRFLDSNGNVEASLSASGPISKGDIDTLAITGGTGIFRRTVGTVILESGIIRRGSPPMFIPDDTLDLPSSYLVKMFVFLDSVDLEIASS</sequence>
<feature type="region of interest" description="Disordered" evidence="1">
    <location>
        <begin position="65"/>
        <end position="87"/>
    </location>
</feature>
<dbReference type="InterPro" id="IPR044859">
    <property type="entry name" value="Allene_oxi_cyc_Dirigent"/>
</dbReference>
<feature type="chain" id="PRO_5009193651" description="Dirigent protein" evidence="2">
    <location>
        <begin position="21"/>
        <end position="485"/>
    </location>
</feature>
<dbReference type="GO" id="GO:0046423">
    <property type="term" value="F:allene-oxide cyclase activity"/>
    <property type="evidence" value="ECO:0007669"/>
    <property type="project" value="InterPro"/>
</dbReference>
<accession>A0A1E7FXU2</accession>
<organism evidence="3 4">
    <name type="scientific">Fragilariopsis cylindrus CCMP1102</name>
    <dbReference type="NCBI Taxonomy" id="635003"/>
    <lineage>
        <taxon>Eukaryota</taxon>
        <taxon>Sar</taxon>
        <taxon>Stramenopiles</taxon>
        <taxon>Ochrophyta</taxon>
        <taxon>Bacillariophyta</taxon>
        <taxon>Bacillariophyceae</taxon>
        <taxon>Bacillariophycidae</taxon>
        <taxon>Bacillariales</taxon>
        <taxon>Bacillariaceae</taxon>
        <taxon>Fragilariopsis</taxon>
    </lineage>
</organism>
<evidence type="ECO:0000313" key="4">
    <source>
        <dbReference type="Proteomes" id="UP000095751"/>
    </source>
</evidence>
<keyword evidence="2" id="KW-0732">Signal</keyword>
<protein>
    <recommendedName>
        <fullName evidence="5">Dirigent protein</fullName>
    </recommendedName>
</protein>
<feature type="signal peptide" evidence="2">
    <location>
        <begin position="1"/>
        <end position="20"/>
    </location>
</feature>